<protein>
    <submittedName>
        <fullName evidence="1">Uncharacterized protein</fullName>
    </submittedName>
</protein>
<comment type="caution">
    <text evidence="1">The sequence shown here is derived from an EMBL/GenBank/DDBJ whole genome shotgun (WGS) entry which is preliminary data.</text>
</comment>
<reference evidence="1 2" key="1">
    <citation type="journal article" date="2018" name="Sci. Rep.">
        <title>Genomic signatures of local adaptation to the degree of environmental predictability in rotifers.</title>
        <authorList>
            <person name="Franch-Gras L."/>
            <person name="Hahn C."/>
            <person name="Garcia-Roger E.M."/>
            <person name="Carmona M.J."/>
            <person name="Serra M."/>
            <person name="Gomez A."/>
        </authorList>
    </citation>
    <scope>NUCLEOTIDE SEQUENCE [LARGE SCALE GENOMIC DNA]</scope>
    <source>
        <strain evidence="1">HYR1</strain>
    </source>
</reference>
<sequence length="161" mass="18742">MNRFWQCNNFRNLPHLHKPSGSISRRLSDTLNISSSPNFPMPAVCFKNLRLFTRFRIKTFTYELINKKKVSPFYIPFIDDIKFSIYSFCLINILKFDCDYLLVKTAACSAKDLVWVNSLVLGEYWSMFAVYLLDARIPMKQEPAVVSFERATTDCGLKLKS</sequence>
<keyword evidence="2" id="KW-1185">Reference proteome</keyword>
<dbReference type="Proteomes" id="UP000276133">
    <property type="component" value="Unassembled WGS sequence"/>
</dbReference>
<dbReference type="AlphaFoldDB" id="A0A3M7SX64"/>
<name>A0A3M7SX64_BRAPC</name>
<dbReference type="EMBL" id="REGN01000642">
    <property type="protein sequence ID" value="RNA40431.1"/>
    <property type="molecule type" value="Genomic_DNA"/>
</dbReference>
<evidence type="ECO:0000313" key="2">
    <source>
        <dbReference type="Proteomes" id="UP000276133"/>
    </source>
</evidence>
<gene>
    <name evidence="1" type="ORF">BpHYR1_013649</name>
</gene>
<evidence type="ECO:0000313" key="1">
    <source>
        <dbReference type="EMBL" id="RNA40431.1"/>
    </source>
</evidence>
<organism evidence="1 2">
    <name type="scientific">Brachionus plicatilis</name>
    <name type="common">Marine rotifer</name>
    <name type="synonym">Brachionus muelleri</name>
    <dbReference type="NCBI Taxonomy" id="10195"/>
    <lineage>
        <taxon>Eukaryota</taxon>
        <taxon>Metazoa</taxon>
        <taxon>Spiralia</taxon>
        <taxon>Gnathifera</taxon>
        <taxon>Rotifera</taxon>
        <taxon>Eurotatoria</taxon>
        <taxon>Monogononta</taxon>
        <taxon>Pseudotrocha</taxon>
        <taxon>Ploima</taxon>
        <taxon>Brachionidae</taxon>
        <taxon>Brachionus</taxon>
    </lineage>
</organism>
<accession>A0A3M7SX64</accession>
<proteinExistence type="predicted"/>